<name>A0A3M8ALD8_9BACL</name>
<dbReference type="Proteomes" id="UP000276178">
    <property type="component" value="Unassembled WGS sequence"/>
</dbReference>
<protein>
    <submittedName>
        <fullName evidence="3">Uncharacterized protein</fullName>
    </submittedName>
</protein>
<organism evidence="3 4">
    <name type="scientific">Brevibacillus agri</name>
    <dbReference type="NCBI Taxonomy" id="51101"/>
    <lineage>
        <taxon>Bacteria</taxon>
        <taxon>Bacillati</taxon>
        <taxon>Bacillota</taxon>
        <taxon>Bacilli</taxon>
        <taxon>Bacillales</taxon>
        <taxon>Paenibacillaceae</taxon>
        <taxon>Brevibacillus</taxon>
    </lineage>
</organism>
<dbReference type="RefSeq" id="WP_005834756.1">
    <property type="nucleotide sequence ID" value="NZ_BJOD01000058.1"/>
</dbReference>
<dbReference type="OrthoDB" id="2680625at2"/>
<reference evidence="2 5" key="2">
    <citation type="submission" date="2019-06" db="EMBL/GenBank/DDBJ databases">
        <title>Whole genome shotgun sequence of Brevibacillus agri NBRC 15538.</title>
        <authorList>
            <person name="Hosoyama A."/>
            <person name="Uohara A."/>
            <person name="Ohji S."/>
            <person name="Ichikawa N."/>
        </authorList>
    </citation>
    <scope>NUCLEOTIDE SEQUENCE [LARGE SCALE GENOMIC DNA]</scope>
    <source>
        <strain evidence="2 5">NBRC 15538</strain>
    </source>
</reference>
<evidence type="ECO:0000313" key="4">
    <source>
        <dbReference type="Proteomes" id="UP000276178"/>
    </source>
</evidence>
<feature type="signal peptide" evidence="1">
    <location>
        <begin position="1"/>
        <end position="25"/>
    </location>
</feature>
<dbReference type="EMBL" id="RHHN01000058">
    <property type="protein sequence ID" value="RNB52008.1"/>
    <property type="molecule type" value="Genomic_DNA"/>
</dbReference>
<evidence type="ECO:0000256" key="1">
    <source>
        <dbReference type="SAM" id="SignalP"/>
    </source>
</evidence>
<proteinExistence type="predicted"/>
<dbReference type="AlphaFoldDB" id="A0A3M8ALD8"/>
<feature type="chain" id="PRO_5018044058" evidence="1">
    <location>
        <begin position="26"/>
        <end position="202"/>
    </location>
</feature>
<gene>
    <name evidence="2" type="ORF">BAG01nite_41620</name>
    <name evidence="3" type="ORF">EB820_19215</name>
</gene>
<accession>A0A3M8ALD8</accession>
<dbReference type="Proteomes" id="UP000317180">
    <property type="component" value="Unassembled WGS sequence"/>
</dbReference>
<evidence type="ECO:0000313" key="2">
    <source>
        <dbReference type="EMBL" id="GED28060.1"/>
    </source>
</evidence>
<dbReference type="GeneID" id="82812941"/>
<reference evidence="3 4" key="1">
    <citation type="submission" date="2018-10" db="EMBL/GenBank/DDBJ databases">
        <title>Phylogenomics of Brevibacillus.</title>
        <authorList>
            <person name="Dunlap C."/>
        </authorList>
    </citation>
    <scope>NUCLEOTIDE SEQUENCE [LARGE SCALE GENOMIC DNA]</scope>
    <source>
        <strain evidence="3 4">NRRL NRS 1219</strain>
    </source>
</reference>
<keyword evidence="5" id="KW-1185">Reference proteome</keyword>
<evidence type="ECO:0000313" key="3">
    <source>
        <dbReference type="EMBL" id="RNB52008.1"/>
    </source>
</evidence>
<evidence type="ECO:0000313" key="5">
    <source>
        <dbReference type="Proteomes" id="UP000317180"/>
    </source>
</evidence>
<keyword evidence="1" id="KW-0732">Signal</keyword>
<sequence length="202" mass="22503">MKKPFLVVLTMFLVVLSLGNLVASAKGNNATVETGEVVVEDLTYEEAMQRIAKYSGRSLEEVKKEQPKTQKSLKALSATCSYSEVSQRLSVSGTYKPRFIAIVNKCRDGSFGWVSDIRYAGLDRYHGVSKQFSGDVQAWVKNNQQGIEYLVNGDFYDNGSTTLNFQTGIDTPVFKATFSVANASNHYRYFYSGYQYLSVTGN</sequence>
<comment type="caution">
    <text evidence="3">The sequence shown here is derived from an EMBL/GenBank/DDBJ whole genome shotgun (WGS) entry which is preliminary data.</text>
</comment>
<dbReference type="EMBL" id="BJOD01000058">
    <property type="protein sequence ID" value="GED28060.1"/>
    <property type="molecule type" value="Genomic_DNA"/>
</dbReference>